<feature type="compositionally biased region" description="Basic and acidic residues" evidence="2">
    <location>
        <begin position="247"/>
        <end position="257"/>
    </location>
</feature>
<gene>
    <name evidence="3" type="ORF">A3B86_04770</name>
</gene>
<dbReference type="Proteomes" id="UP000176834">
    <property type="component" value="Unassembled WGS sequence"/>
</dbReference>
<dbReference type="AlphaFoldDB" id="A0A1F8F5K4"/>
<organism evidence="3 4">
    <name type="scientific">Candidatus Yanofskybacteria bacterium RIFCSPHIGHO2_02_FULL_38_22b</name>
    <dbReference type="NCBI Taxonomy" id="1802673"/>
    <lineage>
        <taxon>Bacteria</taxon>
        <taxon>Candidatus Yanofskyibacteriota</taxon>
    </lineage>
</organism>
<proteinExistence type="predicted"/>
<feature type="coiled-coil region" evidence="1">
    <location>
        <begin position="107"/>
        <end position="141"/>
    </location>
</feature>
<dbReference type="EMBL" id="MGJN01000006">
    <property type="protein sequence ID" value="OGN07526.1"/>
    <property type="molecule type" value="Genomic_DNA"/>
</dbReference>
<evidence type="ECO:0000313" key="4">
    <source>
        <dbReference type="Proteomes" id="UP000176834"/>
    </source>
</evidence>
<protein>
    <submittedName>
        <fullName evidence="3">Uncharacterized protein</fullName>
    </submittedName>
</protein>
<feature type="region of interest" description="Disordered" evidence="2">
    <location>
        <begin position="246"/>
        <end position="274"/>
    </location>
</feature>
<name>A0A1F8F5K4_9BACT</name>
<comment type="caution">
    <text evidence="3">The sequence shown here is derived from an EMBL/GenBank/DDBJ whole genome shotgun (WGS) entry which is preliminary data.</text>
</comment>
<accession>A0A1F8F5K4</accession>
<keyword evidence="1" id="KW-0175">Coiled coil</keyword>
<evidence type="ECO:0000313" key="3">
    <source>
        <dbReference type="EMBL" id="OGN07526.1"/>
    </source>
</evidence>
<sequence>MEQRVGIIRALFRYLRFWNWRQARFILDATDAQFTGDVQGIAYAFDIHSDDLIAQYNGLRNAVAQVEVVLEQKRTRLHGLNDKEAVLIRQREGALSRAESEKDPAEMEKHKVAFERFQNQISEIEAEQAKLETEISEISASMKKHMYQLTKLQSEVQRLPEQKANAIADHVTANQIIALNDRLNGLQSSIDRGPIEAVLKANRELTAKARITEKLAGTDVRLQDEEYAQAGSQSVSNTSFDQLLAARKAEREAKTGVKTEPATVSETGDSRPRI</sequence>
<evidence type="ECO:0000256" key="2">
    <source>
        <dbReference type="SAM" id="MobiDB-lite"/>
    </source>
</evidence>
<reference evidence="3 4" key="1">
    <citation type="journal article" date="2016" name="Nat. Commun.">
        <title>Thousands of microbial genomes shed light on interconnected biogeochemical processes in an aquifer system.</title>
        <authorList>
            <person name="Anantharaman K."/>
            <person name="Brown C.T."/>
            <person name="Hug L.A."/>
            <person name="Sharon I."/>
            <person name="Castelle C.J."/>
            <person name="Probst A.J."/>
            <person name="Thomas B.C."/>
            <person name="Singh A."/>
            <person name="Wilkins M.J."/>
            <person name="Karaoz U."/>
            <person name="Brodie E.L."/>
            <person name="Williams K.H."/>
            <person name="Hubbard S.S."/>
            <person name="Banfield J.F."/>
        </authorList>
    </citation>
    <scope>NUCLEOTIDE SEQUENCE [LARGE SCALE GENOMIC DNA]</scope>
</reference>
<evidence type="ECO:0000256" key="1">
    <source>
        <dbReference type="SAM" id="Coils"/>
    </source>
</evidence>